<proteinExistence type="predicted"/>
<reference evidence="3" key="1">
    <citation type="journal article" date="2019" name="Int. J. Syst. Evol. Microbiol.">
        <title>The Global Catalogue of Microorganisms (GCM) 10K type strain sequencing project: providing services to taxonomists for standard genome sequencing and annotation.</title>
        <authorList>
            <consortium name="The Broad Institute Genomics Platform"/>
            <consortium name="The Broad Institute Genome Sequencing Center for Infectious Disease"/>
            <person name="Wu L."/>
            <person name="Ma J."/>
        </authorList>
    </citation>
    <scope>NUCLEOTIDE SEQUENCE [LARGE SCALE GENOMIC DNA]</scope>
    <source>
        <strain evidence="3">CCUG 54822</strain>
    </source>
</reference>
<evidence type="ECO:0000313" key="2">
    <source>
        <dbReference type="EMBL" id="MFD1361853.1"/>
    </source>
</evidence>
<evidence type="ECO:0000313" key="3">
    <source>
        <dbReference type="Proteomes" id="UP001597178"/>
    </source>
</evidence>
<dbReference type="InterPro" id="IPR024775">
    <property type="entry name" value="DinB-like"/>
</dbReference>
<feature type="domain" description="DinB-like" evidence="1">
    <location>
        <begin position="34"/>
        <end position="173"/>
    </location>
</feature>
<protein>
    <submittedName>
        <fullName evidence="2">DinB family protein</fullName>
    </submittedName>
</protein>
<gene>
    <name evidence="2" type="ORF">ACFQ4A_09325</name>
</gene>
<accession>A0ABW3ZUN9</accession>
<dbReference type="Proteomes" id="UP001597178">
    <property type="component" value="Unassembled WGS sequence"/>
</dbReference>
<dbReference type="InterPro" id="IPR034660">
    <property type="entry name" value="DinB/YfiT-like"/>
</dbReference>
<sequence>MKSSQMQQHFQHLEQQRIVFYHDPVIQAADPWKSPQPGKWSIGETLYHLILMVRMLRRFSYVYIPVMLPIARLRRKKPYQTETSDIYKGFREKKKRPMKAPFIINPPAGLETKYNFTRIQEQLDMETKMLKERLQTIEEDIAGHIRYPDPVADYPNLIQCVHLLAIHEYHHFEVNKRYLTHPSING</sequence>
<dbReference type="SUPFAM" id="SSF109854">
    <property type="entry name" value="DinB/YfiT-like putative metalloenzymes"/>
    <property type="match status" value="1"/>
</dbReference>
<dbReference type="Gene3D" id="1.20.120.450">
    <property type="entry name" value="dinb family like domain"/>
    <property type="match status" value="1"/>
</dbReference>
<evidence type="ECO:0000259" key="1">
    <source>
        <dbReference type="Pfam" id="PF12867"/>
    </source>
</evidence>
<organism evidence="2 3">
    <name type="scientific">Lentibacillus salinarum</name>
    <dbReference type="NCBI Taxonomy" id="446820"/>
    <lineage>
        <taxon>Bacteria</taxon>
        <taxon>Bacillati</taxon>
        <taxon>Bacillota</taxon>
        <taxon>Bacilli</taxon>
        <taxon>Bacillales</taxon>
        <taxon>Bacillaceae</taxon>
        <taxon>Lentibacillus</taxon>
    </lineage>
</organism>
<dbReference type="Pfam" id="PF12867">
    <property type="entry name" value="DinB_2"/>
    <property type="match status" value="1"/>
</dbReference>
<name>A0ABW3ZUN9_9BACI</name>
<keyword evidence="3" id="KW-1185">Reference proteome</keyword>
<dbReference type="EMBL" id="JBHTNH010000019">
    <property type="protein sequence ID" value="MFD1361853.1"/>
    <property type="molecule type" value="Genomic_DNA"/>
</dbReference>
<dbReference type="RefSeq" id="WP_382399805.1">
    <property type="nucleotide sequence ID" value="NZ_JBHTNH010000019.1"/>
</dbReference>
<comment type="caution">
    <text evidence="2">The sequence shown here is derived from an EMBL/GenBank/DDBJ whole genome shotgun (WGS) entry which is preliminary data.</text>
</comment>